<dbReference type="Proteomes" id="UP000076420">
    <property type="component" value="Unassembled WGS sequence"/>
</dbReference>
<dbReference type="OrthoDB" id="9991235at2759"/>
<dbReference type="SUPFAM" id="SSF109604">
    <property type="entry name" value="HD-domain/PDEase-like"/>
    <property type="match status" value="1"/>
</dbReference>
<dbReference type="EnsemblMetazoa" id="BGLB031618-RA">
    <property type="protein sequence ID" value="BGLB031618-PA"/>
    <property type="gene ID" value="BGLB031618"/>
</dbReference>
<evidence type="ECO:0000313" key="1">
    <source>
        <dbReference type="EnsemblMetazoa" id="BGLB031618-PA"/>
    </source>
</evidence>
<dbReference type="AlphaFoldDB" id="A0A2C9LJF3"/>
<dbReference type="VEuPathDB" id="VectorBase:BGLB031618"/>
<accession>A0A2C9LJF3</accession>
<sequence>MFEHLLRENDLKVRLQLYGLEDVDIQFIKEQLEGAQPTGSTAWPYTGRTKEKAYLYEIIVNNRNGIDVYKWDYLARDCHHLGIKNNFDPSRYMKFARVIEAEGEIQICIRDKEISNLYNMFYTRYTVNKFAYFHRVTCGIELMIIRAFVKANNHIRYKGKEDIESLNEDEGRPKSLDFGIYDCHKNMAAFTKLTDSVLFTIRTIELPDKPPEEKDEKQRWEDLKEAKEIIERIFHRDLFTCVYESQPRAPKDLRKSLDIVEKTDIEETVFQKMKDKTELGEHDIIVKVISLHFGMKEENPVERLKVYSKQSLNEARHLKKEEASRILGPVNFNEVLVRIYSTLSKYKDKDLVEDRSRLIRKAADEILEVKPDPKTPQPET</sequence>
<dbReference type="GO" id="GO:0005634">
    <property type="term" value="C:nucleus"/>
    <property type="evidence" value="ECO:0007669"/>
    <property type="project" value="TreeGrafter"/>
</dbReference>
<organism evidence="1 2">
    <name type="scientific">Biomphalaria glabrata</name>
    <name type="common">Bloodfluke planorb</name>
    <name type="synonym">Freshwater snail</name>
    <dbReference type="NCBI Taxonomy" id="6526"/>
    <lineage>
        <taxon>Eukaryota</taxon>
        <taxon>Metazoa</taxon>
        <taxon>Spiralia</taxon>
        <taxon>Lophotrochozoa</taxon>
        <taxon>Mollusca</taxon>
        <taxon>Gastropoda</taxon>
        <taxon>Heterobranchia</taxon>
        <taxon>Euthyneura</taxon>
        <taxon>Panpulmonata</taxon>
        <taxon>Hygrophila</taxon>
        <taxon>Lymnaeoidea</taxon>
        <taxon>Planorbidae</taxon>
        <taxon>Biomphalaria</taxon>
    </lineage>
</organism>
<evidence type="ECO:0000313" key="2">
    <source>
        <dbReference type="Proteomes" id="UP000076420"/>
    </source>
</evidence>
<dbReference type="KEGG" id="bgt:106060135"/>
<protein>
    <submittedName>
        <fullName evidence="1">Uncharacterized protein</fullName>
    </submittedName>
</protein>
<dbReference type="GO" id="GO:0008832">
    <property type="term" value="F:dGTPase activity"/>
    <property type="evidence" value="ECO:0007669"/>
    <property type="project" value="TreeGrafter"/>
</dbReference>
<dbReference type="STRING" id="6526.A0A2C9LJF3"/>
<dbReference type="PANTHER" id="PTHR11373:SF4">
    <property type="entry name" value="DEOXYNUCLEOSIDE TRIPHOSPHATE TRIPHOSPHOHYDROLASE SAMHD1"/>
    <property type="match status" value="1"/>
</dbReference>
<dbReference type="GO" id="GO:0006203">
    <property type="term" value="P:dGTP catabolic process"/>
    <property type="evidence" value="ECO:0007669"/>
    <property type="project" value="TreeGrafter"/>
</dbReference>
<name>A0A2C9LJF3_BIOGL</name>
<reference evidence="1" key="1">
    <citation type="submission" date="2020-05" db="UniProtKB">
        <authorList>
            <consortium name="EnsemblMetazoa"/>
        </authorList>
    </citation>
    <scope>IDENTIFICATION</scope>
    <source>
        <strain evidence="1">BB02</strain>
    </source>
</reference>
<dbReference type="PANTHER" id="PTHR11373">
    <property type="entry name" value="DEOXYNUCLEOSIDE TRIPHOSPHATE TRIPHOSPHOHYDROLASE"/>
    <property type="match status" value="1"/>
</dbReference>
<gene>
    <name evidence="1" type="primary">106060135</name>
</gene>
<dbReference type="Gene3D" id="3.30.70.2760">
    <property type="match status" value="1"/>
</dbReference>
<proteinExistence type="predicted"/>
<dbReference type="VEuPathDB" id="VectorBase:BGLAX_050265"/>
<dbReference type="InterPro" id="IPR050135">
    <property type="entry name" value="dGTPase-like"/>
</dbReference>
<dbReference type="Gene3D" id="1.10.3210.10">
    <property type="entry name" value="Hypothetical protein af1432"/>
    <property type="match status" value="1"/>
</dbReference>